<evidence type="ECO:0000256" key="9">
    <source>
        <dbReference type="ARBA" id="ARBA00023125"/>
    </source>
</evidence>
<dbReference type="PANTHER" id="PTHR43152:SF2">
    <property type="entry name" value="DRUG RESISTANCE ABC TRANSPORTER"/>
    <property type="match status" value="1"/>
</dbReference>
<dbReference type="InterPro" id="IPR017871">
    <property type="entry name" value="ABC_transporter-like_CS"/>
</dbReference>
<proteinExistence type="inferred from homology"/>
<dbReference type="GO" id="GO:0006281">
    <property type="term" value="P:DNA repair"/>
    <property type="evidence" value="ECO:0007669"/>
    <property type="project" value="UniProtKB-KW"/>
</dbReference>
<keyword evidence="16" id="KW-1185">Reference proteome</keyword>
<dbReference type="CDD" id="cd03270">
    <property type="entry name" value="ABC_UvrA_I"/>
    <property type="match status" value="1"/>
</dbReference>
<comment type="similarity">
    <text evidence="11">Belongs to the ABC transporter superfamily. UvrA family.</text>
</comment>
<evidence type="ECO:0000256" key="2">
    <source>
        <dbReference type="ARBA" id="ARBA00022490"/>
    </source>
</evidence>
<dbReference type="PROSITE" id="PS00211">
    <property type="entry name" value="ABC_TRANSPORTER_1"/>
    <property type="match status" value="1"/>
</dbReference>
<sequence>MVQEYIEIRGARENNLKDVSLRLPKRKIIIFTGVSGSGKSSLVFDTIANEAQRLLFENFSMFVRNFLPRYPQPDADTIENLSMAVIVDQKRLGGGSTSTVGTVTDIASVLRLLFSRIGKPYVGSANAFSFNDPQGMCLECNGLGRKIGITQEAMIDTTRSLNEGAVIAPGLAGWECDLYAQSGFFDNDKKIAEYTPEELDLLLHSELRKHPGLAYNTYEGLVHKFNRKFVARDIQTLSPRIRQKVEPFLKLGPCPLCKGARLNQAALSCKIKGYTIADMVTMEIGDLLEIVKGIEEAEAAPIIRTLTERLQHLVEIGLEYLSLGRATDTLSGGESQRVKMVKHLNGSLVDVMYIFDEPSVGLHPRDVHRLNDLLEKLRDKGNTVLVVEHDPDVIKKADYIVDMGPYAGTEGGTIVYEGDYAGLLQADTLTGNHLLKTRPMKESVRHATGSLPIVHATVNNLQDVSVNIPTGVLTVITGVAGSGKSSLIHKAFLSQHPEAVVIDQSSLSTSSRSNPATYTGIMDDVRKAFATANKADAGLFSFNSKGACPNCQGLGVTYTDLGFLEGVKLPCDVCSGKRFKDEVLLYTLNGKSIADVLNMTISQALAFLKMKEVQPKLQALSDVGLDYLTLGQPLSTLSGGECQRIKLASELHKRGSIYVMDEPTTGLHLSDIGRLLTIMNRLVDGGNTVVVIEHHLDIIRNADWIIDMGPEGGHNGGTILFEGTPSDLRNAKQSLTSQYL</sequence>
<dbReference type="RefSeq" id="WP_126583004.1">
    <property type="nucleotide sequence ID" value="NZ_BIFR01000002.1"/>
</dbReference>
<dbReference type="GO" id="GO:0005524">
    <property type="term" value="F:ATP binding"/>
    <property type="evidence" value="ECO:0007669"/>
    <property type="project" value="UniProtKB-KW"/>
</dbReference>
<feature type="domain" description="ABC transporter" evidence="14">
    <location>
        <begin position="435"/>
        <end position="735"/>
    </location>
</feature>
<name>A0A402A9D6_9CHLR</name>
<reference evidence="16" key="1">
    <citation type="submission" date="2018-12" db="EMBL/GenBank/DDBJ databases">
        <title>Tengunoibacter tsumagoiensis gen. nov., sp. nov., Dictyobacter kobayashii sp. nov., D. alpinus sp. nov., and D. joshuensis sp. nov. and description of Dictyobacteraceae fam. nov. within the order Ktedonobacterales isolated from Tengu-no-mugimeshi.</title>
        <authorList>
            <person name="Wang C.M."/>
            <person name="Zheng Y."/>
            <person name="Sakai Y."/>
            <person name="Toyoda A."/>
            <person name="Minakuchi Y."/>
            <person name="Abe K."/>
            <person name="Yokota A."/>
            <person name="Yabe S."/>
        </authorList>
    </citation>
    <scope>NUCLEOTIDE SEQUENCE [LARGE SCALE GENOMIC DNA]</scope>
    <source>
        <strain evidence="16">Uno3</strain>
    </source>
</reference>
<accession>A0A402A9D6</accession>
<evidence type="ECO:0000256" key="5">
    <source>
        <dbReference type="ARBA" id="ARBA00022763"/>
    </source>
</evidence>
<dbReference type="InterPro" id="IPR003593">
    <property type="entry name" value="AAA+_ATPase"/>
</dbReference>
<organism evidence="15 16">
    <name type="scientific">Tengunoibacter tsumagoiensis</name>
    <dbReference type="NCBI Taxonomy" id="2014871"/>
    <lineage>
        <taxon>Bacteria</taxon>
        <taxon>Bacillati</taxon>
        <taxon>Chloroflexota</taxon>
        <taxon>Ktedonobacteria</taxon>
        <taxon>Ktedonobacterales</taxon>
        <taxon>Dictyobacteraceae</taxon>
        <taxon>Tengunoibacter</taxon>
    </lineage>
</organism>
<evidence type="ECO:0000259" key="14">
    <source>
        <dbReference type="PROSITE" id="PS50893"/>
    </source>
</evidence>
<dbReference type="SUPFAM" id="SSF52540">
    <property type="entry name" value="P-loop containing nucleoside triphosphate hydrolases"/>
    <property type="match status" value="2"/>
</dbReference>
<keyword evidence="3" id="KW-0677">Repeat</keyword>
<gene>
    <name evidence="15" type="ORF">KTT_54200</name>
</gene>
<evidence type="ECO:0000256" key="10">
    <source>
        <dbReference type="ARBA" id="ARBA00023204"/>
    </source>
</evidence>
<dbReference type="EMBL" id="BIFR01000002">
    <property type="protein sequence ID" value="GCE15561.1"/>
    <property type="molecule type" value="Genomic_DNA"/>
</dbReference>
<dbReference type="GO" id="GO:0016887">
    <property type="term" value="F:ATP hydrolysis activity"/>
    <property type="evidence" value="ECO:0007669"/>
    <property type="project" value="InterPro"/>
</dbReference>
<keyword evidence="10" id="KW-0234">DNA repair</keyword>
<comment type="subcellular location">
    <subcellularLocation>
        <location evidence="1">Cytoplasm</location>
    </subcellularLocation>
</comment>
<keyword evidence="7" id="KW-0067">ATP-binding</keyword>
<protein>
    <recommendedName>
        <fullName evidence="12">UvrABC system protein A</fullName>
    </recommendedName>
    <alternativeName>
        <fullName evidence="13">Excinuclease ABC subunit A</fullName>
    </alternativeName>
</protein>
<keyword evidence="6" id="KW-0228">DNA excision</keyword>
<dbReference type="Proteomes" id="UP000287352">
    <property type="component" value="Unassembled WGS sequence"/>
</dbReference>
<evidence type="ECO:0000256" key="13">
    <source>
        <dbReference type="ARBA" id="ARBA00042156"/>
    </source>
</evidence>
<dbReference type="OrthoDB" id="9809851at2"/>
<evidence type="ECO:0000313" key="16">
    <source>
        <dbReference type="Proteomes" id="UP000287352"/>
    </source>
</evidence>
<keyword evidence="9" id="KW-0238">DNA-binding</keyword>
<evidence type="ECO:0000256" key="6">
    <source>
        <dbReference type="ARBA" id="ARBA00022769"/>
    </source>
</evidence>
<evidence type="ECO:0000256" key="4">
    <source>
        <dbReference type="ARBA" id="ARBA00022741"/>
    </source>
</evidence>
<keyword evidence="4" id="KW-0547">Nucleotide-binding</keyword>
<dbReference type="GO" id="GO:0005737">
    <property type="term" value="C:cytoplasm"/>
    <property type="evidence" value="ECO:0007669"/>
    <property type="project" value="UniProtKB-SubCell"/>
</dbReference>
<dbReference type="Gene3D" id="1.20.1580.10">
    <property type="entry name" value="ABC transporter ATPase like domain"/>
    <property type="match status" value="2"/>
</dbReference>
<keyword evidence="2" id="KW-0963">Cytoplasm</keyword>
<dbReference type="AlphaFoldDB" id="A0A402A9D6"/>
<evidence type="ECO:0000256" key="8">
    <source>
        <dbReference type="ARBA" id="ARBA00022881"/>
    </source>
</evidence>
<dbReference type="PROSITE" id="PS50893">
    <property type="entry name" value="ABC_TRANSPORTER_2"/>
    <property type="match status" value="1"/>
</dbReference>
<comment type="caution">
    <text evidence="15">The sequence shown here is derived from an EMBL/GenBank/DDBJ whole genome shotgun (WGS) entry which is preliminary data.</text>
</comment>
<evidence type="ECO:0000256" key="1">
    <source>
        <dbReference type="ARBA" id="ARBA00004496"/>
    </source>
</evidence>
<dbReference type="Gene3D" id="3.40.50.300">
    <property type="entry name" value="P-loop containing nucleotide triphosphate hydrolases"/>
    <property type="match status" value="2"/>
</dbReference>
<dbReference type="SMART" id="SM00382">
    <property type="entry name" value="AAA"/>
    <property type="match status" value="2"/>
</dbReference>
<dbReference type="InterPro" id="IPR003439">
    <property type="entry name" value="ABC_transporter-like_ATP-bd"/>
</dbReference>
<evidence type="ECO:0000256" key="11">
    <source>
        <dbReference type="ARBA" id="ARBA00038000"/>
    </source>
</evidence>
<evidence type="ECO:0000256" key="7">
    <source>
        <dbReference type="ARBA" id="ARBA00022840"/>
    </source>
</evidence>
<evidence type="ECO:0000313" key="15">
    <source>
        <dbReference type="EMBL" id="GCE15561.1"/>
    </source>
</evidence>
<dbReference type="GO" id="GO:0003677">
    <property type="term" value="F:DNA binding"/>
    <property type="evidence" value="ECO:0007669"/>
    <property type="project" value="UniProtKB-KW"/>
</dbReference>
<dbReference type="PANTHER" id="PTHR43152">
    <property type="entry name" value="UVRABC SYSTEM PROTEIN A"/>
    <property type="match status" value="1"/>
</dbReference>
<dbReference type="InterPro" id="IPR027417">
    <property type="entry name" value="P-loop_NTPase"/>
</dbReference>
<evidence type="ECO:0000256" key="3">
    <source>
        <dbReference type="ARBA" id="ARBA00022737"/>
    </source>
</evidence>
<dbReference type="GO" id="GO:0004518">
    <property type="term" value="F:nuclease activity"/>
    <property type="evidence" value="ECO:0007669"/>
    <property type="project" value="UniProtKB-KW"/>
</dbReference>
<keyword evidence="5" id="KW-0227">DNA damage</keyword>
<dbReference type="Pfam" id="PF00005">
    <property type="entry name" value="ABC_tran"/>
    <property type="match status" value="1"/>
</dbReference>
<dbReference type="Gene3D" id="1.10.8.280">
    <property type="entry name" value="ABC transporter ATPase domain-like"/>
    <property type="match status" value="1"/>
</dbReference>
<keyword evidence="8" id="KW-0267">Excision nuclease</keyword>
<evidence type="ECO:0000256" key="12">
    <source>
        <dbReference type="ARBA" id="ARBA00039316"/>
    </source>
</evidence>